<protein>
    <submittedName>
        <fullName evidence="1">Uncharacterized protein</fullName>
    </submittedName>
</protein>
<sequence length="218" mass="25348">MSLIEFIGNKKPLEEFIKSNKFTVQYKKIKFDSIVFSAFAQLKCMNCGMFKRNYHCLATPRWKKSKEILSKYEVYYLVYIQIDNTERINYLLNRREQSKKQGKRGLNDWAVYKYACNTNQVIIVNMMRKFLISIKVNYFKENLRLFGAGGGCRSCRVCGLIKPKTINKPITPCKKPNESFGAPESIGIDVYATLKKNKIEHEIIPKNMLITVGLICQK</sequence>
<reference evidence="1" key="1">
    <citation type="journal article" date="2015" name="Nature">
        <title>Complex archaea that bridge the gap between prokaryotes and eukaryotes.</title>
        <authorList>
            <person name="Spang A."/>
            <person name="Saw J.H."/>
            <person name="Jorgensen S.L."/>
            <person name="Zaremba-Niedzwiedzka K."/>
            <person name="Martijn J."/>
            <person name="Lind A.E."/>
            <person name="van Eijk R."/>
            <person name="Schleper C."/>
            <person name="Guy L."/>
            <person name="Ettema T.J."/>
        </authorList>
    </citation>
    <scope>NUCLEOTIDE SEQUENCE</scope>
</reference>
<gene>
    <name evidence="1" type="ORF">LCGC14_1139970</name>
</gene>
<organism evidence="1">
    <name type="scientific">marine sediment metagenome</name>
    <dbReference type="NCBI Taxonomy" id="412755"/>
    <lineage>
        <taxon>unclassified sequences</taxon>
        <taxon>metagenomes</taxon>
        <taxon>ecological metagenomes</taxon>
    </lineage>
</organism>
<name>A0A0F9LYI1_9ZZZZ</name>
<dbReference type="Pfam" id="PF10050">
    <property type="entry name" value="DUF2284"/>
    <property type="match status" value="1"/>
</dbReference>
<dbReference type="AlphaFoldDB" id="A0A0F9LYI1"/>
<accession>A0A0F9LYI1</accession>
<dbReference type="EMBL" id="LAZR01005401">
    <property type="protein sequence ID" value="KKN00225.1"/>
    <property type="molecule type" value="Genomic_DNA"/>
</dbReference>
<evidence type="ECO:0000313" key="1">
    <source>
        <dbReference type="EMBL" id="KKN00225.1"/>
    </source>
</evidence>
<dbReference type="InterPro" id="IPR019271">
    <property type="entry name" value="DUF2284_metal-binding"/>
</dbReference>
<proteinExistence type="predicted"/>
<comment type="caution">
    <text evidence="1">The sequence shown here is derived from an EMBL/GenBank/DDBJ whole genome shotgun (WGS) entry which is preliminary data.</text>
</comment>